<gene>
    <name evidence="3 7" type="primary">rimP</name>
    <name evidence="7" type="ORF">H1W37_15365</name>
</gene>
<dbReference type="InterPro" id="IPR003728">
    <property type="entry name" value="Ribosome_maturation_RimP"/>
</dbReference>
<keyword evidence="1 3" id="KW-0963">Cytoplasm</keyword>
<dbReference type="PANTHER" id="PTHR33867:SF1">
    <property type="entry name" value="RIBOSOME MATURATION FACTOR RIMP"/>
    <property type="match status" value="1"/>
</dbReference>
<reference evidence="7 8" key="1">
    <citation type="submission" date="2020-07" db="EMBL/GenBank/DDBJ databases">
        <authorList>
            <person name="Li M."/>
        </authorList>
    </citation>
    <scope>NUCLEOTIDE SEQUENCE [LARGE SCALE GENOMIC DNA]</scope>
    <source>
        <strain evidence="7 8">DSM 23284</strain>
    </source>
</reference>
<feature type="region of interest" description="Disordered" evidence="4">
    <location>
        <begin position="195"/>
        <end position="237"/>
    </location>
</feature>
<dbReference type="Gene3D" id="2.30.30.180">
    <property type="entry name" value="Ribosome maturation factor RimP, C-terminal domain"/>
    <property type="match status" value="1"/>
</dbReference>
<dbReference type="Gene3D" id="3.30.300.70">
    <property type="entry name" value="RimP-like superfamily, N-terminal"/>
    <property type="match status" value="1"/>
</dbReference>
<dbReference type="EMBL" id="JACEON010000015">
    <property type="protein sequence ID" value="MBA4613039.1"/>
    <property type="molecule type" value="Genomic_DNA"/>
</dbReference>
<evidence type="ECO:0000313" key="8">
    <source>
        <dbReference type="Proteomes" id="UP000559404"/>
    </source>
</evidence>
<dbReference type="Proteomes" id="UP000559404">
    <property type="component" value="Unassembled WGS sequence"/>
</dbReference>
<dbReference type="InterPro" id="IPR035956">
    <property type="entry name" value="RimP_N_sf"/>
</dbReference>
<evidence type="ECO:0000256" key="3">
    <source>
        <dbReference type="HAMAP-Rule" id="MF_01077"/>
    </source>
</evidence>
<dbReference type="Pfam" id="PF17384">
    <property type="entry name" value="DUF150_C"/>
    <property type="match status" value="1"/>
</dbReference>
<comment type="caution">
    <text evidence="7">The sequence shown here is derived from an EMBL/GenBank/DDBJ whole genome shotgun (WGS) entry which is preliminary data.</text>
</comment>
<evidence type="ECO:0000259" key="6">
    <source>
        <dbReference type="Pfam" id="PF17384"/>
    </source>
</evidence>
<name>A0A838XP58_9HYPH</name>
<comment type="function">
    <text evidence="3">Required for maturation of 30S ribosomal subunits.</text>
</comment>
<evidence type="ECO:0000313" key="7">
    <source>
        <dbReference type="EMBL" id="MBA4613039.1"/>
    </source>
</evidence>
<accession>A0A838XP58</accession>
<feature type="domain" description="Ribosome maturation factor RimP N-terminal" evidence="5">
    <location>
        <begin position="36"/>
        <end position="108"/>
    </location>
</feature>
<feature type="domain" description="Ribosome maturation factor RimP C-terminal" evidence="6">
    <location>
        <begin position="111"/>
        <end position="181"/>
    </location>
</feature>
<reference evidence="7 8" key="2">
    <citation type="submission" date="2020-08" db="EMBL/GenBank/DDBJ databases">
        <title>Stappia taiwanensis sp. nov., isolated from a coastal thermal spring.</title>
        <authorList>
            <person name="Kampfer P."/>
        </authorList>
    </citation>
    <scope>NUCLEOTIDE SEQUENCE [LARGE SCALE GENOMIC DNA]</scope>
    <source>
        <strain evidence="7 8">DSM 23284</strain>
    </source>
</reference>
<dbReference type="NCBIfam" id="NF000932">
    <property type="entry name" value="PRK00092.2-5"/>
    <property type="match status" value="1"/>
</dbReference>
<feature type="compositionally biased region" description="Basic and acidic residues" evidence="4">
    <location>
        <begin position="195"/>
        <end position="209"/>
    </location>
</feature>
<sequence length="237" mass="25552">MDPSPACRTQGNEDFVQDSEPRLVREAGLEARIAAIVEPVIEDLGFRLVRVKLSGVDGLTLQVMAERPDGTMTIDDCETVSRGITPVLDVEDPIDREYNLELSSPGVDRPLVRAGDFSRWLGHLAKIELSVPLDGRKRFRGVLIAADADTVTLRLEEELPNGQRDVELALADVGDARLVLTDLLIEAALKAEKAARQAEKAARQAERAARRGRGKGPRAGAATATDADRGSGRGPGE</sequence>
<dbReference type="Pfam" id="PF02576">
    <property type="entry name" value="RimP_N"/>
    <property type="match status" value="1"/>
</dbReference>
<feature type="compositionally biased region" description="Basic and acidic residues" evidence="4">
    <location>
        <begin position="226"/>
        <end position="237"/>
    </location>
</feature>
<dbReference type="GO" id="GO:0005829">
    <property type="term" value="C:cytosol"/>
    <property type="evidence" value="ECO:0007669"/>
    <property type="project" value="TreeGrafter"/>
</dbReference>
<evidence type="ECO:0000256" key="1">
    <source>
        <dbReference type="ARBA" id="ARBA00022490"/>
    </source>
</evidence>
<proteinExistence type="inferred from homology"/>
<keyword evidence="2 3" id="KW-0690">Ribosome biogenesis</keyword>
<evidence type="ECO:0000259" key="5">
    <source>
        <dbReference type="Pfam" id="PF02576"/>
    </source>
</evidence>
<comment type="similarity">
    <text evidence="3">Belongs to the RimP family.</text>
</comment>
<evidence type="ECO:0000256" key="4">
    <source>
        <dbReference type="SAM" id="MobiDB-lite"/>
    </source>
</evidence>
<comment type="subcellular location">
    <subcellularLocation>
        <location evidence="3">Cytoplasm</location>
    </subcellularLocation>
</comment>
<dbReference type="SUPFAM" id="SSF74942">
    <property type="entry name" value="YhbC-like, C-terminal domain"/>
    <property type="match status" value="1"/>
</dbReference>
<keyword evidence="8" id="KW-1185">Reference proteome</keyword>
<dbReference type="InterPro" id="IPR036847">
    <property type="entry name" value="RimP_C_sf"/>
</dbReference>
<dbReference type="GO" id="GO:0006412">
    <property type="term" value="P:translation"/>
    <property type="evidence" value="ECO:0007669"/>
    <property type="project" value="TreeGrafter"/>
</dbReference>
<dbReference type="AlphaFoldDB" id="A0A838XP58"/>
<dbReference type="CDD" id="cd01734">
    <property type="entry name" value="YlxS_C"/>
    <property type="match status" value="1"/>
</dbReference>
<dbReference type="PANTHER" id="PTHR33867">
    <property type="entry name" value="RIBOSOME MATURATION FACTOR RIMP"/>
    <property type="match status" value="1"/>
</dbReference>
<evidence type="ECO:0000256" key="2">
    <source>
        <dbReference type="ARBA" id="ARBA00022517"/>
    </source>
</evidence>
<dbReference type="SUPFAM" id="SSF75420">
    <property type="entry name" value="YhbC-like, N-terminal domain"/>
    <property type="match status" value="1"/>
</dbReference>
<protein>
    <recommendedName>
        <fullName evidence="3">Ribosome maturation factor RimP</fullName>
    </recommendedName>
</protein>
<dbReference type="GO" id="GO:0000028">
    <property type="term" value="P:ribosomal small subunit assembly"/>
    <property type="evidence" value="ECO:0007669"/>
    <property type="project" value="TreeGrafter"/>
</dbReference>
<dbReference type="InterPro" id="IPR028989">
    <property type="entry name" value="RimP_N"/>
</dbReference>
<dbReference type="InterPro" id="IPR028998">
    <property type="entry name" value="RimP_C"/>
</dbReference>
<dbReference type="HAMAP" id="MF_01077">
    <property type="entry name" value="RimP"/>
    <property type="match status" value="1"/>
</dbReference>
<organism evidence="7 8">
    <name type="scientific">Stappia taiwanensis</name>
    <dbReference type="NCBI Taxonomy" id="992267"/>
    <lineage>
        <taxon>Bacteria</taxon>
        <taxon>Pseudomonadati</taxon>
        <taxon>Pseudomonadota</taxon>
        <taxon>Alphaproteobacteria</taxon>
        <taxon>Hyphomicrobiales</taxon>
        <taxon>Stappiaceae</taxon>
        <taxon>Stappia</taxon>
    </lineage>
</organism>